<dbReference type="InterPro" id="IPR027385">
    <property type="entry name" value="Beta-barrel_OMP"/>
</dbReference>
<reference evidence="3 4" key="1">
    <citation type="submission" date="2018-08" db="EMBL/GenBank/DDBJ databases">
        <title>Acidipila sp. 4G-K13, an acidobacterium isolated from forest soil.</title>
        <authorList>
            <person name="Gao Z.-H."/>
            <person name="Qiu L.-H."/>
        </authorList>
    </citation>
    <scope>NUCLEOTIDE SEQUENCE [LARGE SCALE GENOMIC DNA]</scope>
    <source>
        <strain evidence="3 4">4G-K13</strain>
    </source>
</reference>
<dbReference type="EMBL" id="QVQT01000001">
    <property type="protein sequence ID" value="RFU18195.1"/>
    <property type="molecule type" value="Genomic_DNA"/>
</dbReference>
<dbReference type="Pfam" id="PF13505">
    <property type="entry name" value="OMP_b-brl"/>
    <property type="match status" value="1"/>
</dbReference>
<evidence type="ECO:0000313" key="3">
    <source>
        <dbReference type="EMBL" id="RFU18195.1"/>
    </source>
</evidence>
<keyword evidence="1" id="KW-0732">Signal</keyword>
<dbReference type="Gene3D" id="2.40.160.20">
    <property type="match status" value="1"/>
</dbReference>
<dbReference type="Proteomes" id="UP000264702">
    <property type="component" value="Unassembled WGS sequence"/>
</dbReference>
<proteinExistence type="predicted"/>
<dbReference type="SUPFAM" id="SSF56925">
    <property type="entry name" value="OMPA-like"/>
    <property type="match status" value="1"/>
</dbReference>
<protein>
    <recommendedName>
        <fullName evidence="2">Outer membrane protein beta-barrel domain-containing protein</fullName>
    </recommendedName>
</protein>
<comment type="caution">
    <text evidence="3">The sequence shown here is derived from an EMBL/GenBank/DDBJ whole genome shotgun (WGS) entry which is preliminary data.</text>
</comment>
<accession>A0A372ITE7</accession>
<feature type="domain" description="Outer membrane protein beta-barrel" evidence="2">
    <location>
        <begin position="43"/>
        <end position="227"/>
    </location>
</feature>
<dbReference type="AlphaFoldDB" id="A0A372ITE7"/>
<evidence type="ECO:0000259" key="2">
    <source>
        <dbReference type="Pfam" id="PF13505"/>
    </source>
</evidence>
<keyword evidence="4" id="KW-1185">Reference proteome</keyword>
<sequence>MCSWLPPAAHPFTVFGVLTTERTSSWKFQAFLGDPIVLKKIVIAATLFFLPAAIYAQSAPAVTGGGSSIWAGGEFSNFANDYLGRDVGPTVFVDYNVHPKWGAEGEARWLNWSSKNASTEKLSNYLIGPRYRIVRFHHLSVWGKFLLGAGLQTYPSVSQAVAEPIGSGSYFAYAPGVDGEYRITSRISARAGYEWQFWPSAPGAAFTNGRPSNGLTPTGWGIGFNYRILGR</sequence>
<name>A0A372ITE7_9BACT</name>
<evidence type="ECO:0000256" key="1">
    <source>
        <dbReference type="ARBA" id="ARBA00022729"/>
    </source>
</evidence>
<dbReference type="InterPro" id="IPR011250">
    <property type="entry name" value="OMP/PagP_B-barrel"/>
</dbReference>
<gene>
    <name evidence="3" type="ORF">D0Y96_01055</name>
</gene>
<organism evidence="3 4">
    <name type="scientific">Paracidobacterium acidisoli</name>
    <dbReference type="NCBI Taxonomy" id="2303751"/>
    <lineage>
        <taxon>Bacteria</taxon>
        <taxon>Pseudomonadati</taxon>
        <taxon>Acidobacteriota</taxon>
        <taxon>Terriglobia</taxon>
        <taxon>Terriglobales</taxon>
        <taxon>Acidobacteriaceae</taxon>
        <taxon>Paracidobacterium</taxon>
    </lineage>
</organism>
<evidence type="ECO:0000313" key="4">
    <source>
        <dbReference type="Proteomes" id="UP000264702"/>
    </source>
</evidence>